<keyword evidence="2" id="KW-1003">Cell membrane</keyword>
<organism evidence="7 8">
    <name type="scientific">Edaphobacter acidisoli</name>
    <dbReference type="NCBI Taxonomy" id="2040573"/>
    <lineage>
        <taxon>Bacteria</taxon>
        <taxon>Pseudomonadati</taxon>
        <taxon>Acidobacteriota</taxon>
        <taxon>Terriglobia</taxon>
        <taxon>Terriglobales</taxon>
        <taxon>Acidobacteriaceae</taxon>
        <taxon>Edaphobacter</taxon>
    </lineage>
</organism>
<evidence type="ECO:0000256" key="4">
    <source>
        <dbReference type="ARBA" id="ARBA00022989"/>
    </source>
</evidence>
<dbReference type="GO" id="GO:0005886">
    <property type="term" value="C:plasma membrane"/>
    <property type="evidence" value="ECO:0007669"/>
    <property type="project" value="UniProtKB-SubCell"/>
</dbReference>
<evidence type="ECO:0000313" key="7">
    <source>
        <dbReference type="EMBL" id="GGA73936.1"/>
    </source>
</evidence>
<name>A0A916W7E3_9BACT</name>
<evidence type="ECO:0000313" key="8">
    <source>
        <dbReference type="Proteomes" id="UP000648801"/>
    </source>
</evidence>
<comment type="caution">
    <text evidence="7">The sequence shown here is derived from an EMBL/GenBank/DDBJ whole genome shotgun (WGS) entry which is preliminary data.</text>
</comment>
<dbReference type="EMBL" id="BMJB01000002">
    <property type="protein sequence ID" value="GGA73936.1"/>
    <property type="molecule type" value="Genomic_DNA"/>
</dbReference>
<dbReference type="Proteomes" id="UP000648801">
    <property type="component" value="Unassembled WGS sequence"/>
</dbReference>
<dbReference type="AlphaFoldDB" id="A0A916W7E3"/>
<feature type="transmembrane region" description="Helical" evidence="6">
    <location>
        <begin position="166"/>
        <end position="183"/>
    </location>
</feature>
<reference evidence="7" key="2">
    <citation type="submission" date="2020-09" db="EMBL/GenBank/DDBJ databases">
        <authorList>
            <person name="Sun Q."/>
            <person name="Zhou Y."/>
        </authorList>
    </citation>
    <scope>NUCLEOTIDE SEQUENCE</scope>
    <source>
        <strain evidence="7">CGMCC 1.15447</strain>
    </source>
</reference>
<dbReference type="InterPro" id="IPR019108">
    <property type="entry name" value="Caa3_assmbl_CtaG-rel"/>
</dbReference>
<evidence type="ECO:0000256" key="3">
    <source>
        <dbReference type="ARBA" id="ARBA00022692"/>
    </source>
</evidence>
<protein>
    <submittedName>
        <fullName evidence="7">Membrane protein</fullName>
    </submittedName>
</protein>
<comment type="subcellular location">
    <subcellularLocation>
        <location evidence="1">Cell membrane</location>
        <topology evidence="1">Multi-pass membrane protein</topology>
    </subcellularLocation>
</comment>
<reference evidence="7" key="1">
    <citation type="journal article" date="2014" name="Int. J. Syst. Evol. Microbiol.">
        <title>Complete genome sequence of Corynebacterium casei LMG S-19264T (=DSM 44701T), isolated from a smear-ripened cheese.</title>
        <authorList>
            <consortium name="US DOE Joint Genome Institute (JGI-PGF)"/>
            <person name="Walter F."/>
            <person name="Albersmeier A."/>
            <person name="Kalinowski J."/>
            <person name="Ruckert C."/>
        </authorList>
    </citation>
    <scope>NUCLEOTIDE SEQUENCE</scope>
    <source>
        <strain evidence="7">CGMCC 1.15447</strain>
    </source>
</reference>
<feature type="transmembrane region" description="Helical" evidence="6">
    <location>
        <begin position="46"/>
        <end position="63"/>
    </location>
</feature>
<proteinExistence type="predicted"/>
<sequence>MPSAYHAIFEEWSPPIFLTTMTILTAIVYTRGWFAIRKTRRAQFPDWRLASFLGGLAVLWLSIGSPMDGFADTSLSAHMVEHLLLMSFVPPLVLLGQPSVPLLRGLPRPVLRYIIGPLIRMKPLRHLGHFLITPVVAWLLMNIFFLSWHIPSAYDFALEHELVHDIEHLCFLFSSILFWWPLIRPWPTTLKPLGWMMIPYLVLADLVNTALSAFLAFCGRPVYSFYLHEPNPFGASPLADQAAGAAIMWVIGSLVFLIPVVFLTIQMLQPKGRSGYALD</sequence>
<gene>
    <name evidence="7" type="ORF">GCM10011507_26600</name>
</gene>
<accession>A0A916W7E3</accession>
<evidence type="ECO:0000256" key="1">
    <source>
        <dbReference type="ARBA" id="ARBA00004651"/>
    </source>
</evidence>
<evidence type="ECO:0000256" key="2">
    <source>
        <dbReference type="ARBA" id="ARBA00022475"/>
    </source>
</evidence>
<dbReference type="Pfam" id="PF09678">
    <property type="entry name" value="Caa3_CtaG"/>
    <property type="match status" value="1"/>
</dbReference>
<evidence type="ECO:0000256" key="5">
    <source>
        <dbReference type="ARBA" id="ARBA00023136"/>
    </source>
</evidence>
<evidence type="ECO:0000256" key="6">
    <source>
        <dbReference type="SAM" id="Phobius"/>
    </source>
</evidence>
<dbReference type="RefSeq" id="WP_188760022.1">
    <property type="nucleotide sequence ID" value="NZ_BMJB01000002.1"/>
</dbReference>
<keyword evidence="3 6" id="KW-0812">Transmembrane</keyword>
<feature type="transmembrane region" description="Helical" evidence="6">
    <location>
        <begin position="83"/>
        <end position="106"/>
    </location>
</feature>
<keyword evidence="4 6" id="KW-1133">Transmembrane helix</keyword>
<keyword evidence="8" id="KW-1185">Reference proteome</keyword>
<feature type="transmembrane region" description="Helical" evidence="6">
    <location>
        <begin position="12"/>
        <end position="34"/>
    </location>
</feature>
<keyword evidence="5 6" id="KW-0472">Membrane</keyword>
<feature type="transmembrane region" description="Helical" evidence="6">
    <location>
        <begin position="195"/>
        <end position="223"/>
    </location>
</feature>
<feature type="transmembrane region" description="Helical" evidence="6">
    <location>
        <begin position="127"/>
        <end position="146"/>
    </location>
</feature>
<feature type="transmembrane region" description="Helical" evidence="6">
    <location>
        <begin position="243"/>
        <end position="265"/>
    </location>
</feature>